<comment type="subcellular location">
    <subcellularLocation>
        <location evidence="1">Membrane</location>
    </subcellularLocation>
</comment>
<reference evidence="11" key="1">
    <citation type="submission" date="2023-07" db="EMBL/GenBank/DDBJ databases">
        <title>30 novel species of actinomycetes from the DSMZ collection.</title>
        <authorList>
            <person name="Nouioui I."/>
        </authorList>
    </citation>
    <scope>NUCLEOTIDE SEQUENCE [LARGE SCALE GENOMIC DNA]</scope>
    <source>
        <strain evidence="11">DSM 44399</strain>
    </source>
</reference>
<sequence>MTDVVDRSAPEPPPAAGRRLPRWAVLVAVAAVLVLLAWVIGFSSVLGVRSVQVRGARSLSAAQVRQVAAIRSGAPLLRLDTAAIQRRLATLPVVRSARVTTSYPSTVTIRILERVAVGYRFAPGGVTVVDADDVAFRTVKTPPKGLPRIDVSGSVDRMDAAAAVAGSLTTSVARKVALITAPTTESVTLTLSDGRTVLWGGTDHSADKAKLLPALITQPGTYFDLSDPTSVISRGAPSTGN</sequence>
<keyword evidence="4 8" id="KW-0812">Transmembrane</keyword>
<keyword evidence="7" id="KW-0131">Cell cycle</keyword>
<dbReference type="InterPro" id="IPR050487">
    <property type="entry name" value="FtsQ_DivIB"/>
</dbReference>
<dbReference type="Gene3D" id="3.10.20.310">
    <property type="entry name" value="membrane protein fhac"/>
    <property type="match status" value="1"/>
</dbReference>
<keyword evidence="5 8" id="KW-1133">Transmembrane helix</keyword>
<feature type="transmembrane region" description="Helical" evidence="8">
    <location>
        <begin position="23"/>
        <end position="48"/>
    </location>
</feature>
<keyword evidence="3" id="KW-0132">Cell division</keyword>
<name>A0ABU2J980_9ACTN</name>
<evidence type="ECO:0000256" key="2">
    <source>
        <dbReference type="ARBA" id="ARBA00022475"/>
    </source>
</evidence>
<dbReference type="PROSITE" id="PS51779">
    <property type="entry name" value="POTRA"/>
    <property type="match status" value="1"/>
</dbReference>
<protein>
    <submittedName>
        <fullName evidence="10">FtsQ-type POTRA domain-containing protein</fullName>
    </submittedName>
</protein>
<dbReference type="RefSeq" id="WP_311422462.1">
    <property type="nucleotide sequence ID" value="NZ_JAVREH010000007.1"/>
</dbReference>
<evidence type="ECO:0000256" key="3">
    <source>
        <dbReference type="ARBA" id="ARBA00022618"/>
    </source>
</evidence>
<dbReference type="InterPro" id="IPR013685">
    <property type="entry name" value="POTRA_FtsQ_type"/>
</dbReference>
<dbReference type="Pfam" id="PF08478">
    <property type="entry name" value="POTRA_1"/>
    <property type="match status" value="1"/>
</dbReference>
<dbReference type="InterPro" id="IPR005548">
    <property type="entry name" value="Cell_div_FtsQ/DivIB_C"/>
</dbReference>
<dbReference type="Pfam" id="PF03799">
    <property type="entry name" value="FtsQ_DivIB_C"/>
    <property type="match status" value="1"/>
</dbReference>
<evidence type="ECO:0000259" key="9">
    <source>
        <dbReference type="PROSITE" id="PS51779"/>
    </source>
</evidence>
<evidence type="ECO:0000256" key="1">
    <source>
        <dbReference type="ARBA" id="ARBA00004370"/>
    </source>
</evidence>
<evidence type="ECO:0000256" key="4">
    <source>
        <dbReference type="ARBA" id="ARBA00022692"/>
    </source>
</evidence>
<dbReference type="EMBL" id="JAVREH010000007">
    <property type="protein sequence ID" value="MDT0261306.1"/>
    <property type="molecule type" value="Genomic_DNA"/>
</dbReference>
<dbReference type="InterPro" id="IPR034746">
    <property type="entry name" value="POTRA"/>
</dbReference>
<comment type="caution">
    <text evidence="10">The sequence shown here is derived from an EMBL/GenBank/DDBJ whole genome shotgun (WGS) entry which is preliminary data.</text>
</comment>
<evidence type="ECO:0000256" key="6">
    <source>
        <dbReference type="ARBA" id="ARBA00023136"/>
    </source>
</evidence>
<evidence type="ECO:0000313" key="11">
    <source>
        <dbReference type="Proteomes" id="UP001183176"/>
    </source>
</evidence>
<evidence type="ECO:0000256" key="8">
    <source>
        <dbReference type="SAM" id="Phobius"/>
    </source>
</evidence>
<proteinExistence type="predicted"/>
<keyword evidence="2" id="KW-1003">Cell membrane</keyword>
<dbReference type="PANTHER" id="PTHR37820:SF1">
    <property type="entry name" value="CELL DIVISION PROTEIN FTSQ"/>
    <property type="match status" value="1"/>
</dbReference>
<feature type="domain" description="POTRA" evidence="9">
    <location>
        <begin position="46"/>
        <end position="114"/>
    </location>
</feature>
<dbReference type="PANTHER" id="PTHR37820">
    <property type="entry name" value="CELL DIVISION PROTEIN DIVIB"/>
    <property type="match status" value="1"/>
</dbReference>
<dbReference type="Proteomes" id="UP001183176">
    <property type="component" value="Unassembled WGS sequence"/>
</dbReference>
<keyword evidence="11" id="KW-1185">Reference proteome</keyword>
<keyword evidence="6 8" id="KW-0472">Membrane</keyword>
<evidence type="ECO:0000313" key="10">
    <source>
        <dbReference type="EMBL" id="MDT0261306.1"/>
    </source>
</evidence>
<accession>A0ABU2J980</accession>
<organism evidence="10 11">
    <name type="scientific">Jatrophihabitans lederbergiae</name>
    <dbReference type="NCBI Taxonomy" id="3075547"/>
    <lineage>
        <taxon>Bacteria</taxon>
        <taxon>Bacillati</taxon>
        <taxon>Actinomycetota</taxon>
        <taxon>Actinomycetes</taxon>
        <taxon>Jatrophihabitantales</taxon>
        <taxon>Jatrophihabitantaceae</taxon>
        <taxon>Jatrophihabitans</taxon>
    </lineage>
</organism>
<gene>
    <name evidence="10" type="ORF">RM423_07850</name>
</gene>
<evidence type="ECO:0000256" key="7">
    <source>
        <dbReference type="ARBA" id="ARBA00023306"/>
    </source>
</evidence>
<evidence type="ECO:0000256" key="5">
    <source>
        <dbReference type="ARBA" id="ARBA00022989"/>
    </source>
</evidence>